<feature type="non-terminal residue" evidence="2">
    <location>
        <position position="1"/>
    </location>
</feature>
<protein>
    <recommendedName>
        <fullName evidence="1">Rho-GAP domain-containing protein</fullName>
    </recommendedName>
</protein>
<dbReference type="InterPro" id="IPR008936">
    <property type="entry name" value="Rho_GTPase_activation_prot"/>
</dbReference>
<dbReference type="Pfam" id="PF00620">
    <property type="entry name" value="RhoGAP"/>
    <property type="match status" value="1"/>
</dbReference>
<sequence length="141" mass="16304">NEKWRTFDISLEECPTISGIPRVLCKFIEMVKILIGPLFLDICCSSIERRPDKSLGVYRAPGNRQLHERLIKVLNNKRHKTQSIKEHVNACDSQTLASLVIDFVRRLPQPVLPDSFLESCSAILAMEDDIEQIRSFRKRLR</sequence>
<dbReference type="Proteomes" id="UP000001307">
    <property type="component" value="Unassembled WGS sequence"/>
</dbReference>
<gene>
    <name evidence="2" type="ORF">GSOID_T00001021001</name>
</gene>
<keyword evidence="3" id="KW-1185">Reference proteome</keyword>
<accession>E4WR72</accession>
<name>E4WR72_OIKDI</name>
<dbReference type="OrthoDB" id="10033734at2759"/>
<dbReference type="EMBL" id="FN653015">
    <property type="protein sequence ID" value="CBY21010.1"/>
    <property type="molecule type" value="Genomic_DNA"/>
</dbReference>
<dbReference type="SUPFAM" id="SSF48350">
    <property type="entry name" value="GTPase activation domain, GAP"/>
    <property type="match status" value="1"/>
</dbReference>
<evidence type="ECO:0000313" key="2">
    <source>
        <dbReference type="EMBL" id="CBY21010.1"/>
    </source>
</evidence>
<evidence type="ECO:0000313" key="3">
    <source>
        <dbReference type="Proteomes" id="UP000001307"/>
    </source>
</evidence>
<organism evidence="2">
    <name type="scientific">Oikopleura dioica</name>
    <name type="common">Tunicate</name>
    <dbReference type="NCBI Taxonomy" id="34765"/>
    <lineage>
        <taxon>Eukaryota</taxon>
        <taxon>Metazoa</taxon>
        <taxon>Chordata</taxon>
        <taxon>Tunicata</taxon>
        <taxon>Appendicularia</taxon>
        <taxon>Copelata</taxon>
        <taxon>Oikopleuridae</taxon>
        <taxon>Oikopleura</taxon>
    </lineage>
</organism>
<dbReference type="InParanoid" id="E4WR72"/>
<feature type="domain" description="Rho-GAP" evidence="1">
    <location>
        <begin position="28"/>
        <end position="141"/>
    </location>
</feature>
<reference evidence="2" key="1">
    <citation type="journal article" date="2010" name="Science">
        <title>Plasticity of animal genome architecture unmasked by rapid evolution of a pelagic tunicate.</title>
        <authorList>
            <person name="Denoeud F."/>
            <person name="Henriet S."/>
            <person name="Mungpakdee S."/>
            <person name="Aury J.M."/>
            <person name="Da Silva C."/>
            <person name="Brinkmann H."/>
            <person name="Mikhaleva J."/>
            <person name="Olsen L.C."/>
            <person name="Jubin C."/>
            <person name="Canestro C."/>
            <person name="Bouquet J.M."/>
            <person name="Danks G."/>
            <person name="Poulain J."/>
            <person name="Campsteijn C."/>
            <person name="Adamski M."/>
            <person name="Cross I."/>
            <person name="Yadetie F."/>
            <person name="Muffato M."/>
            <person name="Louis A."/>
            <person name="Butcher S."/>
            <person name="Tsagkogeorga G."/>
            <person name="Konrad A."/>
            <person name="Singh S."/>
            <person name="Jensen M.F."/>
            <person name="Cong E.H."/>
            <person name="Eikeseth-Otteraa H."/>
            <person name="Noel B."/>
            <person name="Anthouard V."/>
            <person name="Porcel B.M."/>
            <person name="Kachouri-Lafond R."/>
            <person name="Nishino A."/>
            <person name="Ugolini M."/>
            <person name="Chourrout P."/>
            <person name="Nishida H."/>
            <person name="Aasland R."/>
            <person name="Huzurbazar S."/>
            <person name="Westhof E."/>
            <person name="Delsuc F."/>
            <person name="Lehrach H."/>
            <person name="Reinhardt R."/>
            <person name="Weissenbach J."/>
            <person name="Roy S.W."/>
            <person name="Artiguenave F."/>
            <person name="Postlethwait J.H."/>
            <person name="Manak J.R."/>
            <person name="Thompson E.M."/>
            <person name="Jaillon O."/>
            <person name="Du Pasquier L."/>
            <person name="Boudinot P."/>
            <person name="Liberles D.A."/>
            <person name="Volff J.N."/>
            <person name="Philippe H."/>
            <person name="Lenhard B."/>
            <person name="Roest Crollius H."/>
            <person name="Wincker P."/>
            <person name="Chourrout D."/>
        </authorList>
    </citation>
    <scope>NUCLEOTIDE SEQUENCE [LARGE SCALE GENOMIC DNA]</scope>
</reference>
<dbReference type="InterPro" id="IPR000198">
    <property type="entry name" value="RhoGAP_dom"/>
</dbReference>
<dbReference type="AlphaFoldDB" id="E4WR72"/>
<dbReference type="PROSITE" id="PS50238">
    <property type="entry name" value="RHOGAP"/>
    <property type="match status" value="1"/>
</dbReference>
<proteinExistence type="predicted"/>
<evidence type="ECO:0000259" key="1">
    <source>
        <dbReference type="PROSITE" id="PS50238"/>
    </source>
</evidence>
<dbReference type="GO" id="GO:0007165">
    <property type="term" value="P:signal transduction"/>
    <property type="evidence" value="ECO:0007669"/>
    <property type="project" value="InterPro"/>
</dbReference>
<dbReference type="Gene3D" id="1.10.555.10">
    <property type="entry name" value="Rho GTPase activation protein"/>
    <property type="match status" value="1"/>
</dbReference>